<organism evidence="1">
    <name type="scientific">Arion vulgaris</name>
    <dbReference type="NCBI Taxonomy" id="1028688"/>
    <lineage>
        <taxon>Eukaryota</taxon>
        <taxon>Metazoa</taxon>
        <taxon>Spiralia</taxon>
        <taxon>Lophotrochozoa</taxon>
        <taxon>Mollusca</taxon>
        <taxon>Gastropoda</taxon>
        <taxon>Heterobranchia</taxon>
        <taxon>Euthyneura</taxon>
        <taxon>Panpulmonata</taxon>
        <taxon>Eupulmonata</taxon>
        <taxon>Stylommatophora</taxon>
        <taxon>Helicina</taxon>
        <taxon>Arionoidea</taxon>
        <taxon>Arionidae</taxon>
        <taxon>Arion</taxon>
    </lineage>
</organism>
<dbReference type="AlphaFoldDB" id="A0A0B7BGQ7"/>
<evidence type="ECO:0000313" key="1">
    <source>
        <dbReference type="EMBL" id="CEK91471.1"/>
    </source>
</evidence>
<proteinExistence type="predicted"/>
<gene>
    <name evidence="1" type="primary">ORF183117</name>
</gene>
<protein>
    <submittedName>
        <fullName evidence="1">Uncharacterized protein</fullName>
    </submittedName>
</protein>
<accession>A0A0B7BGQ7</accession>
<name>A0A0B7BGQ7_9EUPU</name>
<reference evidence="1" key="1">
    <citation type="submission" date="2014-12" db="EMBL/GenBank/DDBJ databases">
        <title>Insight into the proteome of Arion vulgaris.</title>
        <authorList>
            <person name="Aradska J."/>
            <person name="Bulat T."/>
            <person name="Smidak R."/>
            <person name="Sarate P."/>
            <person name="Gangsoo J."/>
            <person name="Sialana F."/>
            <person name="Bilban M."/>
            <person name="Lubec G."/>
        </authorList>
    </citation>
    <scope>NUCLEOTIDE SEQUENCE</scope>
    <source>
        <tissue evidence="1">Skin</tissue>
    </source>
</reference>
<dbReference type="EMBL" id="HACG01044606">
    <property type="protein sequence ID" value="CEK91471.1"/>
    <property type="molecule type" value="Transcribed_RNA"/>
</dbReference>
<sequence length="51" mass="5691">MYVPVVEDCVQELDFTVISAHAREVQQHMSGTVVITACDGRQLLLCDVNKK</sequence>